<comment type="similarity">
    <text evidence="2">Belongs to the CNTF family.</text>
</comment>
<dbReference type="GO" id="GO:0007399">
    <property type="term" value="P:nervous system development"/>
    <property type="evidence" value="ECO:0007669"/>
    <property type="project" value="UniProtKB-KW"/>
</dbReference>
<dbReference type="GO" id="GO:0008083">
    <property type="term" value="F:growth factor activity"/>
    <property type="evidence" value="ECO:0007669"/>
    <property type="project" value="UniProtKB-KW"/>
</dbReference>
<evidence type="ECO:0000256" key="5">
    <source>
        <dbReference type="ARBA" id="ARBA00022490"/>
    </source>
</evidence>
<evidence type="ECO:0000256" key="9">
    <source>
        <dbReference type="ARBA" id="ARBA00025427"/>
    </source>
</evidence>
<dbReference type="GeneID" id="103365033"/>
<sequence length="202" mass="22813">MDRKPSGRLMHFVLVLMLLEAHWSLVVSGPIHSSCHVNFNNTKSLTELLKRESEGLLEKYIEHHGTRNGLIPDDVPNSTISGSNISEKLQDIYAKIVLFIRHLSQVEEYQQNLLTNPQPVLEPLRRVKGGLSNLLHRIKNVLKHVDPENTALATPSSPTLSHDDAYAKKEYGWGVLDRLKDWVAEVLLVLKEAEKVCLENTA</sequence>
<dbReference type="PANTHER" id="PTHR15196:SF0">
    <property type="entry name" value="CILIARY NEUROTROPHIC FACTOR"/>
    <property type="match status" value="1"/>
</dbReference>
<reference evidence="12" key="1">
    <citation type="submission" date="2025-08" db="UniProtKB">
        <authorList>
            <consortium name="RefSeq"/>
        </authorList>
    </citation>
    <scope>IDENTIFICATION</scope>
</reference>
<comment type="subcellular location">
    <subcellularLocation>
        <location evidence="1">Cytoplasm</location>
    </subcellularLocation>
</comment>
<evidence type="ECO:0000256" key="2">
    <source>
        <dbReference type="ARBA" id="ARBA00007988"/>
    </source>
</evidence>
<feature type="signal peptide" evidence="10">
    <location>
        <begin position="1"/>
        <end position="28"/>
    </location>
</feature>
<dbReference type="InterPro" id="IPR000151">
    <property type="entry name" value="Ciliary_neurotrophic_fac_CNTF"/>
</dbReference>
<dbReference type="GO" id="GO:0005127">
    <property type="term" value="F:ciliary neurotrophic factor receptor binding"/>
    <property type="evidence" value="ECO:0007669"/>
    <property type="project" value="InterPro"/>
</dbReference>
<dbReference type="GO" id="GO:0005737">
    <property type="term" value="C:cytoplasm"/>
    <property type="evidence" value="ECO:0007669"/>
    <property type="project" value="UniProtKB-SubCell"/>
</dbReference>
<keyword evidence="4" id="KW-0217">Developmental protein</keyword>
<evidence type="ECO:0000256" key="8">
    <source>
        <dbReference type="ARBA" id="ARBA00023030"/>
    </source>
</evidence>
<dbReference type="GO" id="GO:0043524">
    <property type="term" value="P:negative regulation of neuron apoptotic process"/>
    <property type="evidence" value="ECO:0007669"/>
    <property type="project" value="InterPro"/>
</dbReference>
<dbReference type="SUPFAM" id="SSF47266">
    <property type="entry name" value="4-helical cytokines"/>
    <property type="match status" value="1"/>
</dbReference>
<gene>
    <name evidence="12" type="primary">LOC103365033</name>
</gene>
<dbReference type="PANTHER" id="PTHR15196">
    <property type="entry name" value="CILIARY NEUROTROPHIC FACTOR"/>
    <property type="match status" value="1"/>
</dbReference>
<keyword evidence="6" id="KW-0221">Differentiation</keyword>
<keyword evidence="5" id="KW-0963">Cytoplasm</keyword>
<evidence type="ECO:0000256" key="3">
    <source>
        <dbReference type="ARBA" id="ARBA00015150"/>
    </source>
</evidence>
<evidence type="ECO:0000256" key="10">
    <source>
        <dbReference type="SAM" id="SignalP"/>
    </source>
</evidence>
<protein>
    <recommendedName>
        <fullName evidence="3">Ciliary neurotrophic factor</fullName>
    </recommendedName>
</protein>
<evidence type="ECO:0000313" key="11">
    <source>
        <dbReference type="Proteomes" id="UP000694891"/>
    </source>
</evidence>
<name>A0A9Y4KBE5_9TELE</name>
<dbReference type="InterPro" id="IPR009079">
    <property type="entry name" value="4_helix_cytokine-like_core"/>
</dbReference>
<proteinExistence type="inferred from homology"/>
<evidence type="ECO:0000256" key="6">
    <source>
        <dbReference type="ARBA" id="ARBA00022782"/>
    </source>
</evidence>
<dbReference type="AlphaFoldDB" id="A0A9Y4KBE5"/>
<keyword evidence="10" id="KW-0732">Signal</keyword>
<dbReference type="GO" id="GO:0070120">
    <property type="term" value="P:ciliary neurotrophic factor-mediated signaling pathway"/>
    <property type="evidence" value="ECO:0007669"/>
    <property type="project" value="InterPro"/>
</dbReference>
<evidence type="ECO:0000256" key="1">
    <source>
        <dbReference type="ARBA" id="ARBA00004496"/>
    </source>
</evidence>
<keyword evidence="7" id="KW-0524">Neurogenesis</keyword>
<dbReference type="Gene3D" id="1.20.1250.10">
    <property type="match status" value="1"/>
</dbReference>
<evidence type="ECO:0000256" key="4">
    <source>
        <dbReference type="ARBA" id="ARBA00022473"/>
    </source>
</evidence>
<keyword evidence="11" id="KW-1185">Reference proteome</keyword>
<comment type="function">
    <text evidence="9">CNTF is a survival factor for various neuronal cell types. Seems to prevent the degeneration of motor axons after axotomy.</text>
</comment>
<dbReference type="RefSeq" id="XP_008290584.1">
    <property type="nucleotide sequence ID" value="XM_008292362.1"/>
</dbReference>
<dbReference type="GO" id="GO:0030154">
    <property type="term" value="P:cell differentiation"/>
    <property type="evidence" value="ECO:0007669"/>
    <property type="project" value="UniProtKB-KW"/>
</dbReference>
<organism evidence="11 12">
    <name type="scientific">Stegastes partitus</name>
    <name type="common">bicolor damselfish</name>
    <dbReference type="NCBI Taxonomy" id="144197"/>
    <lineage>
        <taxon>Eukaryota</taxon>
        <taxon>Metazoa</taxon>
        <taxon>Chordata</taxon>
        <taxon>Craniata</taxon>
        <taxon>Vertebrata</taxon>
        <taxon>Euteleostomi</taxon>
        <taxon>Actinopterygii</taxon>
        <taxon>Neopterygii</taxon>
        <taxon>Teleostei</taxon>
        <taxon>Neoteleostei</taxon>
        <taxon>Acanthomorphata</taxon>
        <taxon>Ovalentaria</taxon>
        <taxon>Pomacentridae</taxon>
        <taxon>Stegastes</taxon>
    </lineage>
</organism>
<feature type="chain" id="PRO_5041378992" description="Ciliary neurotrophic factor" evidence="10">
    <location>
        <begin position="29"/>
        <end position="202"/>
    </location>
</feature>
<dbReference type="Proteomes" id="UP000694891">
    <property type="component" value="Unplaced"/>
</dbReference>
<accession>A0A9Y4KBE5</accession>
<evidence type="ECO:0000313" key="12">
    <source>
        <dbReference type="RefSeq" id="XP_008290584.1"/>
    </source>
</evidence>
<keyword evidence="8" id="KW-0339">Growth factor</keyword>
<evidence type="ECO:0000256" key="7">
    <source>
        <dbReference type="ARBA" id="ARBA00022902"/>
    </source>
</evidence>